<dbReference type="InterPro" id="IPR041298">
    <property type="entry name" value="UBZ3"/>
</dbReference>
<dbReference type="InterPro" id="IPR052230">
    <property type="entry name" value="DNA_polymerase_eta"/>
</dbReference>
<dbReference type="Pfam" id="PF18439">
    <property type="entry name" value="zf_UBZ"/>
    <property type="match status" value="1"/>
</dbReference>
<keyword evidence="13" id="KW-1185">Reference proteome</keyword>
<keyword evidence="5" id="KW-0863">Zinc-finger</keyword>
<dbReference type="GO" id="GO:0005739">
    <property type="term" value="C:mitochondrion"/>
    <property type="evidence" value="ECO:0007669"/>
    <property type="project" value="EnsemblFungi"/>
</dbReference>
<evidence type="ECO:0008006" key="14">
    <source>
        <dbReference type="Google" id="ProtNLM"/>
    </source>
</evidence>
<gene>
    <name evidence="12" type="primary">NDAI0A04080</name>
    <name evidence="12" type="ordered locus">NDAI_0A04080</name>
</gene>
<evidence type="ECO:0000256" key="7">
    <source>
        <dbReference type="ARBA" id="ARBA00023204"/>
    </source>
</evidence>
<dbReference type="Gene3D" id="3.30.1490.100">
    <property type="entry name" value="DNA polymerase, Y-family, little finger domain"/>
    <property type="match status" value="1"/>
</dbReference>
<dbReference type="PROSITE" id="PS00028">
    <property type="entry name" value="ZINC_FINGER_C2H2_1"/>
    <property type="match status" value="1"/>
</dbReference>
<organism evidence="12 13">
    <name type="scientific">Naumovozyma dairenensis (strain ATCC 10597 / BCRC 20456 / CBS 421 / NBRC 0211 / NRRL Y-12639)</name>
    <name type="common">Saccharomyces dairenensis</name>
    <dbReference type="NCBI Taxonomy" id="1071378"/>
    <lineage>
        <taxon>Eukaryota</taxon>
        <taxon>Fungi</taxon>
        <taxon>Dikarya</taxon>
        <taxon>Ascomycota</taxon>
        <taxon>Saccharomycotina</taxon>
        <taxon>Saccharomycetes</taxon>
        <taxon>Saccharomycetales</taxon>
        <taxon>Saccharomycetaceae</taxon>
        <taxon>Naumovozyma</taxon>
    </lineage>
</organism>
<evidence type="ECO:0000256" key="2">
    <source>
        <dbReference type="ARBA" id="ARBA00022679"/>
    </source>
</evidence>
<dbReference type="InterPro" id="IPR036775">
    <property type="entry name" value="DNA_pol_Y-fam_lit_finger_sf"/>
</dbReference>
<dbReference type="RefSeq" id="XP_003667808.1">
    <property type="nucleotide sequence ID" value="XM_003667760.1"/>
</dbReference>
<dbReference type="GO" id="GO:0007064">
    <property type="term" value="P:mitotic sister chromatid cohesion"/>
    <property type="evidence" value="ECO:0007669"/>
    <property type="project" value="EnsemblFungi"/>
</dbReference>
<dbReference type="PROSITE" id="PS50173">
    <property type="entry name" value="UMUC"/>
    <property type="match status" value="1"/>
</dbReference>
<evidence type="ECO:0000256" key="4">
    <source>
        <dbReference type="ARBA" id="ARBA00022763"/>
    </source>
</evidence>
<keyword evidence="7" id="KW-0234">DNA repair</keyword>
<dbReference type="GO" id="GO:0005634">
    <property type="term" value="C:nucleus"/>
    <property type="evidence" value="ECO:0007669"/>
    <property type="project" value="UniProtKB-SubCell"/>
</dbReference>
<dbReference type="SUPFAM" id="SSF100879">
    <property type="entry name" value="Lesion bypass DNA polymerase (Y-family), little finger domain"/>
    <property type="match status" value="1"/>
</dbReference>
<evidence type="ECO:0000256" key="5">
    <source>
        <dbReference type="ARBA" id="ARBA00022771"/>
    </source>
</evidence>
<evidence type="ECO:0000259" key="10">
    <source>
        <dbReference type="PROSITE" id="PS50173"/>
    </source>
</evidence>
<dbReference type="GO" id="GO:0008270">
    <property type="term" value="F:zinc ion binding"/>
    <property type="evidence" value="ECO:0007669"/>
    <property type="project" value="UniProtKB-KW"/>
</dbReference>
<proteinExistence type="predicted"/>
<dbReference type="Gene3D" id="1.10.150.20">
    <property type="entry name" value="5' to 3' exonuclease, C-terminal subdomain"/>
    <property type="match status" value="1"/>
</dbReference>
<dbReference type="GO" id="GO:0070987">
    <property type="term" value="P:error-free translesion synthesis"/>
    <property type="evidence" value="ECO:0007669"/>
    <property type="project" value="EnsemblFungi"/>
</dbReference>
<dbReference type="GO" id="GO:0005657">
    <property type="term" value="C:replication fork"/>
    <property type="evidence" value="ECO:0007669"/>
    <property type="project" value="EnsemblFungi"/>
</dbReference>
<dbReference type="Gene3D" id="3.30.70.270">
    <property type="match status" value="1"/>
</dbReference>
<evidence type="ECO:0000256" key="1">
    <source>
        <dbReference type="ARBA" id="ARBA00004123"/>
    </source>
</evidence>
<dbReference type="InterPro" id="IPR043128">
    <property type="entry name" value="Rev_trsase/Diguanyl_cyclase"/>
</dbReference>
<keyword evidence="6" id="KW-0862">Zinc</keyword>
<dbReference type="GO" id="GO:0042276">
    <property type="term" value="P:error-prone translesion synthesis"/>
    <property type="evidence" value="ECO:0007669"/>
    <property type="project" value="EnsemblFungi"/>
</dbReference>
<dbReference type="GO" id="GO:0007059">
    <property type="term" value="P:chromosome segregation"/>
    <property type="evidence" value="ECO:0007669"/>
    <property type="project" value="EnsemblFungi"/>
</dbReference>
<dbReference type="GO" id="GO:0009314">
    <property type="term" value="P:response to radiation"/>
    <property type="evidence" value="ECO:0007669"/>
    <property type="project" value="TreeGrafter"/>
</dbReference>
<dbReference type="InterPro" id="IPR013087">
    <property type="entry name" value="Znf_C2H2_type"/>
</dbReference>
<dbReference type="PANTHER" id="PTHR45873:SF1">
    <property type="entry name" value="DNA POLYMERASE ETA"/>
    <property type="match status" value="1"/>
</dbReference>
<keyword evidence="8" id="KW-0539">Nucleus</keyword>
<dbReference type="InterPro" id="IPR001126">
    <property type="entry name" value="UmuC"/>
</dbReference>
<dbReference type="PIRSF" id="PIRSF036603">
    <property type="entry name" value="DPol_eta"/>
    <property type="match status" value="1"/>
</dbReference>
<dbReference type="FunFam" id="3.40.1170.60:FF:000008">
    <property type="entry name" value="DNA polymerase eta subunit"/>
    <property type="match status" value="1"/>
</dbReference>
<feature type="domain" description="UBZ3-type" evidence="11">
    <location>
        <begin position="554"/>
        <end position="589"/>
    </location>
</feature>
<dbReference type="OMA" id="QVEQIRC"/>
<dbReference type="PANTHER" id="PTHR45873">
    <property type="entry name" value="DNA POLYMERASE ETA"/>
    <property type="match status" value="1"/>
</dbReference>
<dbReference type="Pfam" id="PF00817">
    <property type="entry name" value="IMS"/>
    <property type="match status" value="1"/>
</dbReference>
<dbReference type="Proteomes" id="UP000000689">
    <property type="component" value="Chromosome 1"/>
</dbReference>
<reference evidence="12 13" key="1">
    <citation type="journal article" date="2011" name="Proc. Natl. Acad. Sci. U.S.A.">
        <title>Evolutionary erosion of yeast sex chromosomes by mating-type switching accidents.</title>
        <authorList>
            <person name="Gordon J.L."/>
            <person name="Armisen D."/>
            <person name="Proux-Wera E."/>
            <person name="Oheigeartaigh S.S."/>
            <person name="Byrne K.P."/>
            <person name="Wolfe K.H."/>
        </authorList>
    </citation>
    <scope>NUCLEOTIDE SEQUENCE [LARGE SCALE GENOMIC DNA]</scope>
    <source>
        <strain evidence="13">ATCC 10597 / BCRC 20456 / CBS 421 / NBRC 0211 / NRRL Y-12639</strain>
    </source>
</reference>
<dbReference type="GO" id="GO:0006281">
    <property type="term" value="P:DNA repair"/>
    <property type="evidence" value="ECO:0007669"/>
    <property type="project" value="UniProtKB-KW"/>
</dbReference>
<comment type="subcellular location">
    <subcellularLocation>
        <location evidence="1">Nucleus</location>
    </subcellularLocation>
</comment>
<dbReference type="PROSITE" id="PS51907">
    <property type="entry name" value="ZF_UBZ3"/>
    <property type="match status" value="1"/>
</dbReference>
<dbReference type="HOGENOM" id="CLU_012348_7_3_1"/>
<feature type="region of interest" description="Disordered" evidence="9">
    <location>
        <begin position="613"/>
        <end position="635"/>
    </location>
</feature>
<evidence type="ECO:0000256" key="3">
    <source>
        <dbReference type="ARBA" id="ARBA00022723"/>
    </source>
</evidence>
<dbReference type="AlphaFoldDB" id="G0W427"/>
<dbReference type="OrthoDB" id="5723at2759"/>
<dbReference type="Gene3D" id="3.40.1170.60">
    <property type="match status" value="1"/>
</dbReference>
<dbReference type="GO" id="GO:0003887">
    <property type="term" value="F:DNA-directed DNA polymerase activity"/>
    <property type="evidence" value="ECO:0007669"/>
    <property type="project" value="EnsemblFungi"/>
</dbReference>
<sequence>MLMSKFTWNDLIQLNSVTTSYLSPLSCMAHIDVNAFFAQVEQIRCDYTRDDPVVCVQWNSIIAVSYAARKYGISRMDTIHEAMKKCDHLIPIHTAVFKKGESWWTYYDGYGSWMKEKEKQLPPDNYKVSLDPYRRESRKLFKIFKEYCYSVEKASVDEVFLDLGRLCFEDLMFSDDEVFQKSEAMQAIRNTFINGEYDLQTALPSLPDELKNLEFTGMVFNPANRPLLNDWDDIIFALASRETQKMRDVIKESLGYTTSCGIARTKNVAKLGSNFRKPDAQTIIKNNCLEDFLDNGSFEITSFWTLGGKLGKEICQVLNLPPKDSIKYIRNTWANSPKELESFLEKQLEERGGQFNELTTIDSTNIHTLAKKIFELSRGVHPVQLNTRPLVKSMMSNKNMRSSSCKSLIDCIDWLEVFSGELATRIQELEQEYNKVIIPRSATVLMKTTLGETYRKTTQLHNRDSKLACQDLLNATSKMAAELDKKYAEPNSKKFYPLTNMNLVISNFEILDLKKTVLDMFGNQAQVYEKNNDERNKDEMAEEEDHSTVIAAEEKTEELQCQKCDLFFPNTKEFQEHLDFHFASKLSDSLNGIGNDSRNLSVGEQRLLFSTKRPSSNSKRILSNGKKRKTAKGSGNILSFFSR</sequence>
<evidence type="ECO:0000313" key="12">
    <source>
        <dbReference type="EMBL" id="CCD22565.1"/>
    </source>
</evidence>
<keyword evidence="2" id="KW-0808">Transferase</keyword>
<dbReference type="GeneID" id="11495430"/>
<name>G0W427_NAUDC</name>
<evidence type="ECO:0000259" key="11">
    <source>
        <dbReference type="PROSITE" id="PS51907"/>
    </source>
</evidence>
<feature type="domain" description="UmuC" evidence="10">
    <location>
        <begin position="28"/>
        <end position="307"/>
    </location>
</feature>
<dbReference type="EMBL" id="HE580267">
    <property type="protein sequence ID" value="CCD22565.1"/>
    <property type="molecule type" value="Genomic_DNA"/>
</dbReference>
<keyword evidence="3" id="KW-0479">Metal-binding</keyword>
<accession>G0W427</accession>
<evidence type="ECO:0000313" key="13">
    <source>
        <dbReference type="Proteomes" id="UP000000689"/>
    </source>
</evidence>
<dbReference type="GO" id="GO:0003684">
    <property type="term" value="F:damaged DNA binding"/>
    <property type="evidence" value="ECO:0007669"/>
    <property type="project" value="InterPro"/>
</dbReference>
<evidence type="ECO:0000256" key="9">
    <source>
        <dbReference type="SAM" id="MobiDB-lite"/>
    </source>
</evidence>
<protein>
    <recommendedName>
        <fullName evidence="14">UmuC domain-containing protein</fullName>
    </recommendedName>
</protein>
<dbReference type="InterPro" id="IPR043502">
    <property type="entry name" value="DNA/RNA_pol_sf"/>
</dbReference>
<evidence type="ECO:0000256" key="8">
    <source>
        <dbReference type="ARBA" id="ARBA00023242"/>
    </source>
</evidence>
<dbReference type="STRING" id="1071378.G0W427"/>
<dbReference type="GO" id="GO:0035861">
    <property type="term" value="C:site of double-strand break"/>
    <property type="evidence" value="ECO:0007669"/>
    <property type="project" value="TreeGrafter"/>
</dbReference>
<dbReference type="eggNOG" id="KOG2095">
    <property type="taxonomic scope" value="Eukaryota"/>
</dbReference>
<dbReference type="SUPFAM" id="SSF56672">
    <property type="entry name" value="DNA/RNA polymerases"/>
    <property type="match status" value="1"/>
</dbReference>
<dbReference type="KEGG" id="ndi:NDAI_0A04080"/>
<evidence type="ECO:0000256" key="6">
    <source>
        <dbReference type="ARBA" id="ARBA00022833"/>
    </source>
</evidence>
<keyword evidence="4" id="KW-0227">DNA damage</keyword>